<keyword evidence="9" id="KW-1185">Reference proteome</keyword>
<feature type="transmembrane region" description="Helical" evidence="7">
    <location>
        <begin position="327"/>
        <end position="350"/>
    </location>
</feature>
<keyword evidence="4 7" id="KW-0812">Transmembrane</keyword>
<evidence type="ECO:0000256" key="2">
    <source>
        <dbReference type="ARBA" id="ARBA00022448"/>
    </source>
</evidence>
<proteinExistence type="predicted"/>
<dbReference type="GO" id="GO:0005886">
    <property type="term" value="C:plasma membrane"/>
    <property type="evidence" value="ECO:0007669"/>
    <property type="project" value="UniProtKB-SubCell"/>
</dbReference>
<keyword evidence="2" id="KW-0813">Transport</keyword>
<dbReference type="InterPro" id="IPR051327">
    <property type="entry name" value="MATE_MepA_subfamily"/>
</dbReference>
<accession>A0A4Q2KDH5</accession>
<dbReference type="NCBIfam" id="TIGR00797">
    <property type="entry name" value="matE"/>
    <property type="match status" value="1"/>
</dbReference>
<feature type="transmembrane region" description="Helical" evidence="7">
    <location>
        <begin position="21"/>
        <end position="44"/>
    </location>
</feature>
<feature type="transmembrane region" description="Helical" evidence="7">
    <location>
        <begin position="290"/>
        <end position="315"/>
    </location>
</feature>
<keyword evidence="6 7" id="KW-0472">Membrane</keyword>
<sequence length="464" mass="50303">MERTNQNKMETSSMHKLIWKMGLPMIVSMILQSVYNIVDTAFVINMGEDGIAGNLALTYAFPIQLLIIAVGVGTGVGINALLSKQLGEKNGEGAARTVGNGIFLGICIYAAFLIFGLFGCDWFISMQAGGNAQAAGMGTNYLKICCLFSFGSIGFTVYERFLQATGKTHFSTISQISGAVTNIVLDYVFIYPCKMGIEGAAWATIIGQIVSLITAMLFHYLANKELKNSVKAIKPNGEIIKGIYKIGISAALMQGLLSVMMLGMTKILGTVRIKETADLLQGSFGIYYKIMQFALFAAFGVSNTIISILSFNYGLRNGRRVKACIQYGVLDSVIVAAAITVLFECLAVPLARLFGMASQPTSGDAIRSTVVAAVRIASVGYIFMAFSVAVQGVLQAFRYALFPLLISFLRLCLLVLPVAYLFTLSANAADLVWWTFLIVEFVTAIVSAFMLKYAYKKKVCPLQR</sequence>
<dbReference type="InterPro" id="IPR048279">
    <property type="entry name" value="MdtK-like"/>
</dbReference>
<feature type="transmembrane region" description="Helical" evidence="7">
    <location>
        <begin position="370"/>
        <end position="394"/>
    </location>
</feature>
<dbReference type="RefSeq" id="WP_129225397.1">
    <property type="nucleotide sequence ID" value="NZ_SDOZ01000002.1"/>
</dbReference>
<comment type="subcellular location">
    <subcellularLocation>
        <location evidence="1">Cell membrane</location>
        <topology evidence="1">Multi-pass membrane protein</topology>
    </subcellularLocation>
</comment>
<dbReference type="PIRSF" id="PIRSF006603">
    <property type="entry name" value="DinF"/>
    <property type="match status" value="1"/>
</dbReference>
<evidence type="ECO:0000256" key="7">
    <source>
        <dbReference type="SAM" id="Phobius"/>
    </source>
</evidence>
<evidence type="ECO:0000313" key="8">
    <source>
        <dbReference type="EMBL" id="RXZ62069.1"/>
    </source>
</evidence>
<dbReference type="GO" id="GO:0015297">
    <property type="term" value="F:antiporter activity"/>
    <property type="evidence" value="ECO:0007669"/>
    <property type="project" value="InterPro"/>
</dbReference>
<evidence type="ECO:0000313" key="9">
    <source>
        <dbReference type="Proteomes" id="UP000291269"/>
    </source>
</evidence>
<dbReference type="Proteomes" id="UP000291269">
    <property type="component" value="Unassembled WGS sequence"/>
</dbReference>
<feature type="transmembrane region" description="Helical" evidence="7">
    <location>
        <begin position="431"/>
        <end position="455"/>
    </location>
</feature>
<dbReference type="InterPro" id="IPR002528">
    <property type="entry name" value="MATE_fam"/>
</dbReference>
<dbReference type="OrthoDB" id="9811110at2"/>
<feature type="transmembrane region" description="Helical" evidence="7">
    <location>
        <begin position="202"/>
        <end position="222"/>
    </location>
</feature>
<name>A0A4Q2KDH5_9FIRM</name>
<dbReference type="PANTHER" id="PTHR43823">
    <property type="entry name" value="SPORULATION PROTEIN YKVU"/>
    <property type="match status" value="1"/>
</dbReference>
<dbReference type="AlphaFoldDB" id="A0A4Q2KDH5"/>
<gene>
    <name evidence="8" type="ORF">ESZ91_06665</name>
</gene>
<evidence type="ECO:0000256" key="4">
    <source>
        <dbReference type="ARBA" id="ARBA00022692"/>
    </source>
</evidence>
<dbReference type="PANTHER" id="PTHR43823:SF3">
    <property type="entry name" value="MULTIDRUG EXPORT PROTEIN MEPA"/>
    <property type="match status" value="1"/>
</dbReference>
<feature type="transmembrane region" description="Helical" evidence="7">
    <location>
        <begin position="56"/>
        <end position="82"/>
    </location>
</feature>
<dbReference type="GO" id="GO:0042910">
    <property type="term" value="F:xenobiotic transmembrane transporter activity"/>
    <property type="evidence" value="ECO:0007669"/>
    <property type="project" value="InterPro"/>
</dbReference>
<feature type="transmembrane region" description="Helical" evidence="7">
    <location>
        <begin position="243"/>
        <end position="264"/>
    </location>
</feature>
<feature type="transmembrane region" description="Helical" evidence="7">
    <location>
        <begin position="170"/>
        <end position="190"/>
    </location>
</feature>
<protein>
    <submittedName>
        <fullName evidence="8">MATE family efflux transporter</fullName>
    </submittedName>
</protein>
<feature type="transmembrane region" description="Helical" evidence="7">
    <location>
        <begin position="401"/>
        <end position="425"/>
    </location>
</feature>
<keyword evidence="5 7" id="KW-1133">Transmembrane helix</keyword>
<evidence type="ECO:0000256" key="5">
    <source>
        <dbReference type="ARBA" id="ARBA00022989"/>
    </source>
</evidence>
<feature type="transmembrane region" description="Helical" evidence="7">
    <location>
        <begin position="140"/>
        <end position="158"/>
    </location>
</feature>
<dbReference type="EMBL" id="SDOZ01000002">
    <property type="protein sequence ID" value="RXZ62069.1"/>
    <property type="molecule type" value="Genomic_DNA"/>
</dbReference>
<dbReference type="Pfam" id="PF01554">
    <property type="entry name" value="MatE"/>
    <property type="match status" value="2"/>
</dbReference>
<evidence type="ECO:0000256" key="3">
    <source>
        <dbReference type="ARBA" id="ARBA00022475"/>
    </source>
</evidence>
<keyword evidence="3" id="KW-1003">Cell membrane</keyword>
<evidence type="ECO:0000256" key="6">
    <source>
        <dbReference type="ARBA" id="ARBA00023136"/>
    </source>
</evidence>
<reference evidence="8 9" key="1">
    <citation type="journal article" date="2019" name="Gut">
        <title>Antibiotics-induced monodominance of a novel gut bacterial order.</title>
        <authorList>
            <person name="Hildebrand F."/>
            <person name="Moitinho-Silva L."/>
            <person name="Blasche S."/>
            <person name="Jahn M.T."/>
            <person name="Gossmann T.I."/>
            <person name="Heuerta-Cepas J."/>
            <person name="Hercog R."/>
            <person name="Luetge M."/>
            <person name="Bahram M."/>
            <person name="Pryszlak A."/>
            <person name="Alves R.J."/>
            <person name="Waszak S.M."/>
            <person name="Zhu A."/>
            <person name="Ye L."/>
            <person name="Costea P.I."/>
            <person name="Aalvink S."/>
            <person name="Belzer C."/>
            <person name="Forslund S.K."/>
            <person name="Sunagawa S."/>
            <person name="Hentschel U."/>
            <person name="Merten C."/>
            <person name="Patil K.R."/>
            <person name="Benes V."/>
            <person name="Bork P."/>
        </authorList>
    </citation>
    <scope>NUCLEOTIDE SEQUENCE [LARGE SCALE GENOMIC DNA]</scope>
    <source>
        <strain evidence="8 9">HDS1380</strain>
    </source>
</reference>
<organism evidence="8 9">
    <name type="scientific">Candidatus Borkfalkia ceftriaxoniphila</name>
    <dbReference type="NCBI Taxonomy" id="2508949"/>
    <lineage>
        <taxon>Bacteria</taxon>
        <taxon>Bacillati</taxon>
        <taxon>Bacillota</taxon>
        <taxon>Clostridia</taxon>
        <taxon>Christensenellales</taxon>
        <taxon>Christensenellaceae</taxon>
        <taxon>Candidatus Borkfalkia</taxon>
    </lineage>
</organism>
<feature type="transmembrane region" description="Helical" evidence="7">
    <location>
        <begin position="102"/>
        <end position="124"/>
    </location>
</feature>
<comment type="caution">
    <text evidence="8">The sequence shown here is derived from an EMBL/GenBank/DDBJ whole genome shotgun (WGS) entry which is preliminary data.</text>
</comment>
<evidence type="ECO:0000256" key="1">
    <source>
        <dbReference type="ARBA" id="ARBA00004651"/>
    </source>
</evidence>